<dbReference type="EMBL" id="JACHBC010000014">
    <property type="protein sequence ID" value="MBB5563782.1"/>
    <property type="molecule type" value="Genomic_DNA"/>
</dbReference>
<comment type="caution">
    <text evidence="8">The sequence shown here is derived from an EMBL/GenBank/DDBJ whole genome shotgun (WGS) entry which is preliminary data.</text>
</comment>
<comment type="caution">
    <text evidence="6">Lacks conserved residue(s) required for the propagation of feature annotation.</text>
</comment>
<evidence type="ECO:0000256" key="2">
    <source>
        <dbReference type="ARBA" id="ARBA00022676"/>
    </source>
</evidence>
<dbReference type="GO" id="GO:0016779">
    <property type="term" value="F:nucleotidyltransferase activity"/>
    <property type="evidence" value="ECO:0007669"/>
    <property type="project" value="UniProtKB-UniRule"/>
</dbReference>
<dbReference type="PROSITE" id="PS52018">
    <property type="entry name" value="DART"/>
    <property type="match status" value="1"/>
</dbReference>
<feature type="domain" description="DarT" evidence="7">
    <location>
        <begin position="82"/>
        <end position="314"/>
    </location>
</feature>
<proteinExistence type="inferred from homology"/>
<dbReference type="InterPro" id="IPR029494">
    <property type="entry name" value="DarT"/>
</dbReference>
<comment type="similarity">
    <text evidence="6">Belongs to the DarT ADP-ribosyltransferase family.</text>
</comment>
<keyword evidence="3 6" id="KW-0808">Transferase</keyword>
<dbReference type="GO" id="GO:0016757">
    <property type="term" value="F:glycosyltransferase activity"/>
    <property type="evidence" value="ECO:0007669"/>
    <property type="project" value="UniProtKB-UniRule"/>
</dbReference>
<evidence type="ECO:0000313" key="8">
    <source>
        <dbReference type="EMBL" id="MBB5563782.1"/>
    </source>
</evidence>
<evidence type="ECO:0000256" key="5">
    <source>
        <dbReference type="ARBA" id="ARBA00023125"/>
    </source>
</evidence>
<keyword evidence="9" id="KW-1185">Reference proteome</keyword>
<keyword evidence="1 6" id="KW-1277">Toxin-antitoxin system</keyword>
<keyword evidence="2 6" id="KW-0328">Glycosyltransferase</keyword>
<evidence type="ECO:0000256" key="3">
    <source>
        <dbReference type="ARBA" id="ARBA00022679"/>
    </source>
</evidence>
<dbReference type="AlphaFoldDB" id="A0A7W8XIZ1"/>
<comment type="catalytic activity">
    <reaction evidence="6">
        <text>a thymidine in DNA + NAD(+) = an N-(ADP-alpha-D-ribosyl)-thymidine in DNA + nicotinamide + H(+)</text>
        <dbReference type="Rhea" id="RHEA:71651"/>
        <dbReference type="Rhea" id="RHEA-COMP:13556"/>
        <dbReference type="Rhea" id="RHEA-COMP:18051"/>
        <dbReference type="ChEBI" id="CHEBI:15378"/>
        <dbReference type="ChEBI" id="CHEBI:17154"/>
        <dbReference type="ChEBI" id="CHEBI:57540"/>
        <dbReference type="ChEBI" id="CHEBI:137386"/>
        <dbReference type="ChEBI" id="CHEBI:191199"/>
    </reaction>
</comment>
<reference evidence="8 9" key="1">
    <citation type="submission" date="2020-08" db="EMBL/GenBank/DDBJ databases">
        <title>Genomic Encyclopedia of Type Strains, Phase IV (KMG-V): Genome sequencing to study the core and pangenomes of soil and plant-associated prokaryotes.</title>
        <authorList>
            <person name="Whitman W."/>
        </authorList>
    </citation>
    <scope>NUCLEOTIDE SEQUENCE [LARGE SCALE GENOMIC DNA]</scope>
    <source>
        <strain evidence="8 9">SEMIA 4034</strain>
    </source>
</reference>
<feature type="binding site" evidence="6">
    <location>
        <position position="125"/>
    </location>
    <ligand>
        <name>NAD(+)</name>
        <dbReference type="ChEBI" id="CHEBI:57540"/>
    </ligand>
</feature>
<accession>A0A7W8XIZ1</accession>
<dbReference type="Pfam" id="PF14487">
    <property type="entry name" value="DarT"/>
    <property type="match status" value="1"/>
</dbReference>
<evidence type="ECO:0000256" key="4">
    <source>
        <dbReference type="ARBA" id="ARBA00022695"/>
    </source>
</evidence>
<keyword evidence="4 6" id="KW-0548">Nucleotidyltransferase</keyword>
<dbReference type="Proteomes" id="UP000528824">
    <property type="component" value="Unassembled WGS sequence"/>
</dbReference>
<feature type="binding site" evidence="6">
    <location>
        <begin position="86"/>
        <end position="88"/>
    </location>
    <ligand>
        <name>NAD(+)</name>
        <dbReference type="ChEBI" id="CHEBI:57540"/>
    </ligand>
</feature>
<gene>
    <name evidence="8" type="ORF">GGI59_005481</name>
</gene>
<evidence type="ECO:0000256" key="6">
    <source>
        <dbReference type="PROSITE-ProRule" id="PRU01362"/>
    </source>
</evidence>
<evidence type="ECO:0000259" key="7">
    <source>
        <dbReference type="PROSITE" id="PS52018"/>
    </source>
</evidence>
<dbReference type="GO" id="GO:0003677">
    <property type="term" value="F:DNA binding"/>
    <property type="evidence" value="ECO:0007669"/>
    <property type="project" value="UniProtKB-UniRule"/>
</dbReference>
<evidence type="ECO:0000256" key="1">
    <source>
        <dbReference type="ARBA" id="ARBA00022649"/>
    </source>
</evidence>
<name>A0A7W8XIZ1_9HYPH</name>
<evidence type="ECO:0000313" key="9">
    <source>
        <dbReference type="Proteomes" id="UP000528824"/>
    </source>
</evidence>
<sequence length="314" mass="35403">MRMQFQYKTRHTSSSESNLNCENSAQTVGSIGAGNSIFELTLIRQNVSFLLLDAFTSPCVDENSALSARPVIVSDSAMPAPRFIFRMTHYLDCARFFADRQIRSKNHGQSQLCHQTSYASIVNRRGTEFRTPCDRAINDHVAFYFSPLTSMAYTIHMGNVDLVDPNGVVRGKATMDDRVFFVAGVNKFVNSQLPFWFSDTACNSQSPPPRFEADVSKIETHVDWSLFDDGSYAAGIPEIGYTGVTRYFANRDDPPRYQDRARKRMAEFLVRDAIPLSMFDCIITKTDWIKAQVESMMHAAGVDLPVLAKRGCYF</sequence>
<protein>
    <recommendedName>
        <fullName evidence="7">DarT domain-containing protein</fullName>
    </recommendedName>
</protein>
<feature type="active site" evidence="6">
    <location>
        <position position="267"/>
    </location>
</feature>
<feature type="active site" description="Proton acceptor" evidence="6">
    <location>
        <position position="125"/>
    </location>
</feature>
<keyword evidence="5 6" id="KW-0238">DNA-binding</keyword>
<organism evidence="8 9">
    <name type="scientific">Rhizobium lentis</name>
    <dbReference type="NCBI Taxonomy" id="1138194"/>
    <lineage>
        <taxon>Bacteria</taxon>
        <taxon>Pseudomonadati</taxon>
        <taxon>Pseudomonadota</taxon>
        <taxon>Alphaproteobacteria</taxon>
        <taxon>Hyphomicrobiales</taxon>
        <taxon>Rhizobiaceae</taxon>
        <taxon>Rhizobium/Agrobacterium group</taxon>
        <taxon>Rhizobium</taxon>
    </lineage>
</organism>